<keyword evidence="2" id="KW-1185">Reference proteome</keyword>
<proteinExistence type="predicted"/>
<protein>
    <submittedName>
        <fullName evidence="1">Uncharacterized protein</fullName>
    </submittedName>
</protein>
<accession>A0ABW6FBJ1</accession>
<comment type="caution">
    <text evidence="1">The sequence shown here is derived from an EMBL/GenBank/DDBJ whole genome shotgun (WGS) entry which is preliminary data.</text>
</comment>
<sequence>MGIRQTGAGAAGFSANWEFTKSDKLIAQQVLDFLADKRVLTVGRGRSLSEGQYCLDSANECRRSLSAYLEQIQKPGGDLREWLRLIRASFVDFIEAGGPEGRAFRPAENEAPNDDDFNAALLRLRDEVREITDAVAAKFKLKGLNLPPGNLRLGE</sequence>
<dbReference type="EMBL" id="JBHXKZ010000032">
    <property type="protein sequence ID" value="MFD4826706.1"/>
    <property type="molecule type" value="Genomic_DNA"/>
</dbReference>
<organism evidence="1 2">
    <name type="scientific">Streptomyces rubiginosohelvolus</name>
    <dbReference type="NCBI Taxonomy" id="67362"/>
    <lineage>
        <taxon>Bacteria</taxon>
        <taxon>Bacillati</taxon>
        <taxon>Actinomycetota</taxon>
        <taxon>Actinomycetes</taxon>
        <taxon>Kitasatosporales</taxon>
        <taxon>Streptomycetaceae</taxon>
        <taxon>Streptomyces</taxon>
    </lineage>
</organism>
<evidence type="ECO:0000313" key="2">
    <source>
        <dbReference type="Proteomes" id="UP001598352"/>
    </source>
</evidence>
<reference evidence="1 2" key="1">
    <citation type="submission" date="2024-09" db="EMBL/GenBank/DDBJ databases">
        <title>The Natural Products Discovery Center: Release of the First 8490 Sequenced Strains for Exploring Actinobacteria Biosynthetic Diversity.</title>
        <authorList>
            <person name="Kalkreuter E."/>
            <person name="Kautsar S.A."/>
            <person name="Yang D."/>
            <person name="Bader C.D."/>
            <person name="Teijaro C.N."/>
            <person name="Fluegel L."/>
            <person name="Davis C.M."/>
            <person name="Simpson J.R."/>
            <person name="Lauterbach L."/>
            <person name="Steele A.D."/>
            <person name="Gui C."/>
            <person name="Meng S."/>
            <person name="Li G."/>
            <person name="Viehrig K."/>
            <person name="Ye F."/>
            <person name="Su P."/>
            <person name="Kiefer A.F."/>
            <person name="Nichols A."/>
            <person name="Cepeda A.J."/>
            <person name="Yan W."/>
            <person name="Fan B."/>
            <person name="Jiang Y."/>
            <person name="Adhikari A."/>
            <person name="Zheng C.-J."/>
            <person name="Schuster L."/>
            <person name="Cowan T.M."/>
            <person name="Smanski M.J."/>
            <person name="Chevrette M.G."/>
            <person name="De Carvalho L.P.S."/>
            <person name="Shen B."/>
        </authorList>
    </citation>
    <scope>NUCLEOTIDE SEQUENCE [LARGE SCALE GENOMIC DNA]</scope>
    <source>
        <strain evidence="1 2">NPDC058428</strain>
    </source>
</reference>
<dbReference type="RefSeq" id="WP_382776849.1">
    <property type="nucleotide sequence ID" value="NZ_JBHXED010000043.1"/>
</dbReference>
<gene>
    <name evidence="1" type="ORF">ACFWOQ_29445</name>
</gene>
<name>A0ABW6FBJ1_9ACTN</name>
<evidence type="ECO:0000313" key="1">
    <source>
        <dbReference type="EMBL" id="MFD4826706.1"/>
    </source>
</evidence>
<dbReference type="Proteomes" id="UP001598352">
    <property type="component" value="Unassembled WGS sequence"/>
</dbReference>